<dbReference type="InterPro" id="IPR017946">
    <property type="entry name" value="PLC-like_Pdiesterase_TIM-brl"/>
</dbReference>
<dbReference type="PANTHER" id="PTHR46211">
    <property type="entry name" value="GLYCEROPHOSPHORYL DIESTER PHOSPHODIESTERASE"/>
    <property type="match status" value="1"/>
</dbReference>
<dbReference type="STRING" id="1798665.A2942_02095"/>
<dbReference type="PROSITE" id="PS51704">
    <property type="entry name" value="GP_PDE"/>
    <property type="match status" value="1"/>
</dbReference>
<dbReference type="Proteomes" id="UP000178534">
    <property type="component" value="Unassembled WGS sequence"/>
</dbReference>
<dbReference type="SUPFAM" id="SSF51695">
    <property type="entry name" value="PLC-like phosphodiesterases"/>
    <property type="match status" value="1"/>
</dbReference>
<feature type="domain" description="GP-PDE" evidence="1">
    <location>
        <begin position="1"/>
        <end position="212"/>
    </location>
</feature>
<evidence type="ECO:0000313" key="3">
    <source>
        <dbReference type="Proteomes" id="UP000178534"/>
    </source>
</evidence>
<dbReference type="EMBL" id="MHLP01000004">
    <property type="protein sequence ID" value="OGZ13742.1"/>
    <property type="molecule type" value="Genomic_DNA"/>
</dbReference>
<dbReference type="InterPro" id="IPR030395">
    <property type="entry name" value="GP_PDE_dom"/>
</dbReference>
<gene>
    <name evidence="2" type="ORF">A2942_02095</name>
</gene>
<proteinExistence type="predicted"/>
<comment type="caution">
    <text evidence="2">The sequence shown here is derived from an EMBL/GenBank/DDBJ whole genome shotgun (WGS) entry which is preliminary data.</text>
</comment>
<name>A0A1G2DK05_9BACT</name>
<accession>A0A1G2DK05</accession>
<dbReference type="PANTHER" id="PTHR46211:SF1">
    <property type="entry name" value="GLYCEROPHOSPHODIESTER PHOSPHODIESTERASE, CYTOPLASMIC"/>
    <property type="match status" value="1"/>
</dbReference>
<dbReference type="GO" id="GO:0006629">
    <property type="term" value="P:lipid metabolic process"/>
    <property type="evidence" value="ECO:0007669"/>
    <property type="project" value="InterPro"/>
</dbReference>
<dbReference type="AlphaFoldDB" id="A0A1G2DK05"/>
<dbReference type="Gene3D" id="3.20.20.190">
    <property type="entry name" value="Phosphatidylinositol (PI) phosphodiesterase"/>
    <property type="match status" value="2"/>
</dbReference>
<dbReference type="CDD" id="cd08556">
    <property type="entry name" value="GDPD"/>
    <property type="match status" value="1"/>
</dbReference>
<dbReference type="GO" id="GO:0008081">
    <property type="term" value="F:phosphoric diester hydrolase activity"/>
    <property type="evidence" value="ECO:0007669"/>
    <property type="project" value="InterPro"/>
</dbReference>
<organism evidence="2 3">
    <name type="scientific">Candidatus Lloydbacteria bacterium RIFCSPLOWO2_01_FULL_50_20</name>
    <dbReference type="NCBI Taxonomy" id="1798665"/>
    <lineage>
        <taxon>Bacteria</taxon>
        <taxon>Candidatus Lloydiibacteriota</taxon>
    </lineage>
</organism>
<protein>
    <recommendedName>
        <fullName evidence="1">GP-PDE domain-containing protein</fullName>
    </recommendedName>
</protein>
<reference evidence="2 3" key="1">
    <citation type="journal article" date="2016" name="Nat. Commun.">
        <title>Thousands of microbial genomes shed light on interconnected biogeochemical processes in an aquifer system.</title>
        <authorList>
            <person name="Anantharaman K."/>
            <person name="Brown C.T."/>
            <person name="Hug L.A."/>
            <person name="Sharon I."/>
            <person name="Castelle C.J."/>
            <person name="Probst A.J."/>
            <person name="Thomas B.C."/>
            <person name="Singh A."/>
            <person name="Wilkins M.J."/>
            <person name="Karaoz U."/>
            <person name="Brodie E.L."/>
            <person name="Williams K.H."/>
            <person name="Hubbard S.S."/>
            <person name="Banfield J.F."/>
        </authorList>
    </citation>
    <scope>NUCLEOTIDE SEQUENCE [LARGE SCALE GENOMIC DNA]</scope>
</reference>
<sequence length="212" mass="23688">MRNKTPLIIYHRGRHGEDIGIEENTIQAFERAIKDGARMVEFDVGAELKIAHDPDPGLAAPTLEEAMGVICARCAVNIEIKSPRAVPGLARLLDNVFAKGRWRKKQIVLSSFHHQTALLMKRLFPKLCVGVVNDGVLLPAYIDMLGEQGIDNIHMEHTNVVMDTEGGHKMRSALLQNNMHIWVWTVNTASIYDAVIKYGAEAVFTDKPQLLR</sequence>
<evidence type="ECO:0000313" key="2">
    <source>
        <dbReference type="EMBL" id="OGZ13742.1"/>
    </source>
</evidence>
<evidence type="ECO:0000259" key="1">
    <source>
        <dbReference type="PROSITE" id="PS51704"/>
    </source>
</evidence>
<dbReference type="Pfam" id="PF03009">
    <property type="entry name" value="GDPD"/>
    <property type="match status" value="2"/>
</dbReference>